<dbReference type="AlphaFoldDB" id="A0A9W4N0V2"/>
<dbReference type="OrthoDB" id="195446at2759"/>
<proteinExistence type="predicted"/>
<keyword evidence="3" id="KW-1185">Reference proteome</keyword>
<name>A0A9W4N0V2_PENOL</name>
<evidence type="ECO:0000313" key="2">
    <source>
        <dbReference type="EMBL" id="CAG8249055.1"/>
    </source>
</evidence>
<sequence length="209" mass="24211">MGSSHSTAVQDIDTPKSESPQEDVYFPRNTDDALRTYNTLRHLLPTELVLEILGFAQYWLQSKAFKDTECHYKEAHCRLRQPYLISDPIPEGRLEEIRINIWSHDQGWSSYREDHGTYRNSWTWFELTAEGPGGRKVITEGEDLRLTCNVHAKKEATHHEIIFRRHEDLRLMQALQAGDLISIVPMARYAGWMNTVEKASIEVFTAPIL</sequence>
<gene>
    <name evidence="2" type="ORF">POLS_LOCUS8729</name>
</gene>
<dbReference type="Proteomes" id="UP001153618">
    <property type="component" value="Unassembled WGS sequence"/>
</dbReference>
<accession>A0A9W4N0V2</accession>
<feature type="region of interest" description="Disordered" evidence="1">
    <location>
        <begin position="1"/>
        <end position="25"/>
    </location>
</feature>
<organism evidence="2 3">
    <name type="scientific">Penicillium olsonii</name>
    <dbReference type="NCBI Taxonomy" id="99116"/>
    <lineage>
        <taxon>Eukaryota</taxon>
        <taxon>Fungi</taxon>
        <taxon>Dikarya</taxon>
        <taxon>Ascomycota</taxon>
        <taxon>Pezizomycotina</taxon>
        <taxon>Eurotiomycetes</taxon>
        <taxon>Eurotiomycetidae</taxon>
        <taxon>Eurotiales</taxon>
        <taxon>Aspergillaceae</taxon>
        <taxon>Penicillium</taxon>
    </lineage>
</organism>
<reference evidence="2" key="1">
    <citation type="submission" date="2021-07" db="EMBL/GenBank/DDBJ databases">
        <authorList>
            <person name="Branca A.L. A."/>
        </authorList>
    </citation>
    <scope>NUCLEOTIDE SEQUENCE</scope>
</reference>
<evidence type="ECO:0000256" key="1">
    <source>
        <dbReference type="SAM" id="MobiDB-lite"/>
    </source>
</evidence>
<evidence type="ECO:0000313" key="3">
    <source>
        <dbReference type="Proteomes" id="UP001153618"/>
    </source>
</evidence>
<comment type="caution">
    <text evidence="2">The sequence shown here is derived from an EMBL/GenBank/DDBJ whole genome shotgun (WGS) entry which is preliminary data.</text>
</comment>
<dbReference type="EMBL" id="CAJVOS010000071">
    <property type="protein sequence ID" value="CAG8249055.1"/>
    <property type="molecule type" value="Genomic_DNA"/>
</dbReference>
<protein>
    <submittedName>
        <fullName evidence="2">Uncharacterized protein</fullName>
    </submittedName>
</protein>